<evidence type="ECO:0000256" key="3">
    <source>
        <dbReference type="ARBA" id="ARBA00022679"/>
    </source>
</evidence>
<reference evidence="19" key="1">
    <citation type="journal article" date="2019" name="Int. J. Syst. Evol. Microbiol.">
        <title>The Global Catalogue of Microorganisms (GCM) 10K type strain sequencing project: providing services to taxonomists for standard genome sequencing and annotation.</title>
        <authorList>
            <consortium name="The Broad Institute Genomics Platform"/>
            <consortium name="The Broad Institute Genome Sequencing Center for Infectious Disease"/>
            <person name="Wu L."/>
            <person name="Ma J."/>
        </authorList>
    </citation>
    <scope>NUCLEOTIDE SEQUENCE [LARGE SCALE GENOMIC DNA]</scope>
    <source>
        <strain evidence="19">CCM 8897</strain>
    </source>
</reference>
<evidence type="ECO:0000256" key="9">
    <source>
        <dbReference type="ARBA" id="ARBA00032370"/>
    </source>
</evidence>
<dbReference type="EMBL" id="JBHSSM010000037">
    <property type="protein sequence ID" value="MFC6316348.1"/>
    <property type="molecule type" value="Genomic_DNA"/>
</dbReference>
<keyword evidence="6" id="KW-0573">Peptidoglycan synthesis</keyword>
<feature type="transmembrane region" description="Helical" evidence="17">
    <location>
        <begin position="324"/>
        <end position="349"/>
    </location>
</feature>
<evidence type="ECO:0000256" key="1">
    <source>
        <dbReference type="ARBA" id="ARBA00004141"/>
    </source>
</evidence>
<keyword evidence="8 17" id="KW-0472">Membrane</keyword>
<accession>A0ABW1UTI9</accession>
<evidence type="ECO:0000256" key="5">
    <source>
        <dbReference type="ARBA" id="ARBA00022960"/>
    </source>
</evidence>
<evidence type="ECO:0000256" key="16">
    <source>
        <dbReference type="ARBA" id="ARBA00049966"/>
    </source>
</evidence>
<evidence type="ECO:0000256" key="14">
    <source>
        <dbReference type="ARBA" id="ARBA00044770"/>
    </source>
</evidence>
<name>A0ABW1UTI9_9LACO</name>
<evidence type="ECO:0000256" key="12">
    <source>
        <dbReference type="ARBA" id="ARBA00041185"/>
    </source>
</evidence>
<dbReference type="EC" id="2.4.99.28" evidence="14"/>
<dbReference type="PANTHER" id="PTHR30474:SF2">
    <property type="entry name" value="PEPTIDOGLYCAN GLYCOSYLTRANSFERASE FTSW-RELATED"/>
    <property type="match status" value="1"/>
</dbReference>
<comment type="function">
    <text evidence="16">Peptidoglycan polymerase that is essential for cell division.</text>
</comment>
<feature type="transmembrane region" description="Helical" evidence="17">
    <location>
        <begin position="147"/>
        <end position="165"/>
    </location>
</feature>
<comment type="caution">
    <text evidence="18">The sequence shown here is derived from an EMBL/GenBank/DDBJ whole genome shotgun (WGS) entry which is preliminary data.</text>
</comment>
<feature type="transmembrane region" description="Helical" evidence="17">
    <location>
        <begin position="171"/>
        <end position="187"/>
    </location>
</feature>
<keyword evidence="3" id="KW-0808">Transferase</keyword>
<evidence type="ECO:0000256" key="15">
    <source>
        <dbReference type="ARBA" id="ARBA00049902"/>
    </source>
</evidence>
<evidence type="ECO:0000256" key="2">
    <source>
        <dbReference type="ARBA" id="ARBA00022676"/>
    </source>
</evidence>
<organism evidence="18 19">
    <name type="scientific">Lapidilactobacillus achengensis</name>
    <dbReference type="NCBI Taxonomy" id="2486000"/>
    <lineage>
        <taxon>Bacteria</taxon>
        <taxon>Bacillati</taxon>
        <taxon>Bacillota</taxon>
        <taxon>Bacilli</taxon>
        <taxon>Lactobacillales</taxon>
        <taxon>Lactobacillaceae</taxon>
        <taxon>Lapidilactobacillus</taxon>
    </lineage>
</organism>
<feature type="transmembrane region" description="Helical" evidence="17">
    <location>
        <begin position="109"/>
        <end position="135"/>
    </location>
</feature>
<feature type="transmembrane region" description="Helical" evidence="17">
    <location>
        <begin position="7"/>
        <end position="30"/>
    </location>
</feature>
<comment type="similarity">
    <text evidence="11">Belongs to the SEDS family. FtsW subfamily.</text>
</comment>
<evidence type="ECO:0000256" key="17">
    <source>
        <dbReference type="SAM" id="Phobius"/>
    </source>
</evidence>
<protein>
    <recommendedName>
        <fullName evidence="12">Probable peptidoglycan glycosyltransferase FtsW</fullName>
        <ecNumber evidence="14">2.4.99.28</ecNumber>
    </recommendedName>
    <alternativeName>
        <fullName evidence="13">Cell division protein FtsW</fullName>
    </alternativeName>
    <alternativeName>
        <fullName evidence="10">Cell wall polymerase</fullName>
    </alternativeName>
    <alternativeName>
        <fullName evidence="9">Peptidoglycan polymerase</fullName>
    </alternativeName>
</protein>
<feature type="transmembrane region" description="Helical" evidence="17">
    <location>
        <begin position="194"/>
        <end position="214"/>
    </location>
</feature>
<dbReference type="RefSeq" id="WP_125601702.1">
    <property type="nucleotide sequence ID" value="NZ_JBHSSM010000037.1"/>
</dbReference>
<proteinExistence type="inferred from homology"/>
<evidence type="ECO:0000313" key="18">
    <source>
        <dbReference type="EMBL" id="MFC6316348.1"/>
    </source>
</evidence>
<evidence type="ECO:0000313" key="19">
    <source>
        <dbReference type="Proteomes" id="UP001596310"/>
    </source>
</evidence>
<feature type="transmembrane region" description="Helical" evidence="17">
    <location>
        <begin position="286"/>
        <end position="312"/>
    </location>
</feature>
<dbReference type="InterPro" id="IPR001182">
    <property type="entry name" value="FtsW/RodA"/>
</dbReference>
<keyword evidence="5" id="KW-0133">Cell shape</keyword>
<feature type="transmembrane region" description="Helical" evidence="17">
    <location>
        <begin position="369"/>
        <end position="386"/>
    </location>
</feature>
<comment type="subcellular location">
    <subcellularLocation>
        <location evidence="1">Membrane</location>
        <topology evidence="1">Multi-pass membrane protein</topology>
    </subcellularLocation>
</comment>
<gene>
    <name evidence="18" type="ORF">ACFQHW_12320</name>
</gene>
<evidence type="ECO:0000256" key="4">
    <source>
        <dbReference type="ARBA" id="ARBA00022692"/>
    </source>
</evidence>
<evidence type="ECO:0000256" key="13">
    <source>
        <dbReference type="ARBA" id="ARBA00041418"/>
    </source>
</evidence>
<keyword evidence="2" id="KW-0328">Glycosyltransferase</keyword>
<keyword evidence="7 17" id="KW-1133">Transmembrane helix</keyword>
<dbReference type="Pfam" id="PF01098">
    <property type="entry name" value="FTSW_RODA_SPOVE"/>
    <property type="match status" value="1"/>
</dbReference>
<feature type="transmembrane region" description="Helical" evidence="17">
    <location>
        <begin position="78"/>
        <end position="97"/>
    </location>
</feature>
<evidence type="ECO:0000256" key="11">
    <source>
        <dbReference type="ARBA" id="ARBA00038053"/>
    </source>
</evidence>
<sequence length="397" mass="43177">MREKFKLIDYWLLVPVLLLVPLGAIMVYSASSSMLANVGLTPTYYLKKQLIFAIIGLFGATFAFALRADVLYRKRFVLFWLALTFILMAILVILRIVRPSAAINGAVGWISIGGFTIQPVEMAKLALILYFAFIFGRRQHVLYAGHYFKSLTPPLVVAVILMGMAALQPDIGGASILLLISLVMIAVSGIPWIYSLGIIGGLTAVFTVGVRYLGNASANAPILKLFKLEYQLDRFRAFAHPFQLEQHGGAQLVNSYYAISNGGWFGKGLGNSIQKSGYLPEPYTDFILSIVAEELGVIGVTVILILLGIIILRSFLIGLRVRQTSLALICFGIGTMFFVQVFFNVGGLLGLLPITGVTLPFISSGGSNLIISLISIGILMNISAFAKKQAALKEVRS</sequence>
<dbReference type="PANTHER" id="PTHR30474">
    <property type="entry name" value="CELL CYCLE PROTEIN"/>
    <property type="match status" value="1"/>
</dbReference>
<keyword evidence="4 17" id="KW-0812">Transmembrane</keyword>
<comment type="catalytic activity">
    <reaction evidence="15">
        <text>[GlcNAc-(1-&gt;4)-Mur2Ac(oyl-L-Ala-gamma-D-Glu-L-Lys-D-Ala-D-Ala)](n)-di-trans,octa-cis-undecaprenyl diphosphate + beta-D-GlcNAc-(1-&gt;4)-Mur2Ac(oyl-L-Ala-gamma-D-Glu-L-Lys-D-Ala-D-Ala)-di-trans,octa-cis-undecaprenyl diphosphate = [GlcNAc-(1-&gt;4)-Mur2Ac(oyl-L-Ala-gamma-D-Glu-L-Lys-D-Ala-D-Ala)](n+1)-di-trans,octa-cis-undecaprenyl diphosphate + di-trans,octa-cis-undecaprenyl diphosphate + H(+)</text>
        <dbReference type="Rhea" id="RHEA:23708"/>
        <dbReference type="Rhea" id="RHEA-COMP:9602"/>
        <dbReference type="Rhea" id="RHEA-COMP:9603"/>
        <dbReference type="ChEBI" id="CHEBI:15378"/>
        <dbReference type="ChEBI" id="CHEBI:58405"/>
        <dbReference type="ChEBI" id="CHEBI:60033"/>
        <dbReference type="ChEBI" id="CHEBI:78435"/>
        <dbReference type="EC" id="2.4.99.28"/>
    </reaction>
</comment>
<feature type="transmembrane region" description="Helical" evidence="17">
    <location>
        <begin position="50"/>
        <end position="66"/>
    </location>
</feature>
<evidence type="ECO:0000256" key="10">
    <source>
        <dbReference type="ARBA" id="ARBA00033270"/>
    </source>
</evidence>
<evidence type="ECO:0000256" key="7">
    <source>
        <dbReference type="ARBA" id="ARBA00022989"/>
    </source>
</evidence>
<dbReference type="Proteomes" id="UP001596310">
    <property type="component" value="Unassembled WGS sequence"/>
</dbReference>
<keyword evidence="19" id="KW-1185">Reference proteome</keyword>
<evidence type="ECO:0000256" key="6">
    <source>
        <dbReference type="ARBA" id="ARBA00022984"/>
    </source>
</evidence>
<evidence type="ECO:0000256" key="8">
    <source>
        <dbReference type="ARBA" id="ARBA00023136"/>
    </source>
</evidence>